<keyword evidence="5" id="KW-0539">Nucleus</keyword>
<dbReference type="InterPro" id="IPR031176">
    <property type="entry name" value="ELL/occludin"/>
</dbReference>
<dbReference type="PANTHER" id="PTHR23288:SF17">
    <property type="entry name" value="RNA POLYMERASE II ELONGATION FACTOR ELL"/>
    <property type="match status" value="1"/>
</dbReference>
<reference evidence="9" key="2">
    <citation type="submission" date="2021-01" db="UniProtKB">
        <authorList>
            <consortium name="EnsemblMetazoa"/>
        </authorList>
    </citation>
    <scope>IDENTIFICATION</scope>
</reference>
<feature type="region of interest" description="Disordered" evidence="7">
    <location>
        <begin position="202"/>
        <end position="258"/>
    </location>
</feature>
<dbReference type="Proteomes" id="UP000007110">
    <property type="component" value="Unassembled WGS sequence"/>
</dbReference>
<dbReference type="EnsemblMetazoa" id="XM_030976582">
    <property type="protein sequence ID" value="XP_030832442"/>
    <property type="gene ID" value="LOC586975"/>
</dbReference>
<evidence type="ECO:0000256" key="2">
    <source>
        <dbReference type="ARBA" id="ARBA00009171"/>
    </source>
</evidence>
<dbReference type="SUPFAM" id="SSF46785">
    <property type="entry name" value="Winged helix' DNA-binding domain"/>
    <property type="match status" value="1"/>
</dbReference>
<feature type="compositionally biased region" description="Basic and acidic residues" evidence="7">
    <location>
        <begin position="571"/>
        <end position="580"/>
    </location>
</feature>
<keyword evidence="4" id="KW-0804">Transcription</keyword>
<feature type="compositionally biased region" description="Polar residues" evidence="7">
    <location>
        <begin position="359"/>
        <end position="387"/>
    </location>
</feature>
<feature type="compositionally biased region" description="Low complexity" evidence="7">
    <location>
        <begin position="169"/>
        <end position="190"/>
    </location>
</feature>
<feature type="compositionally biased region" description="Low complexity" evidence="7">
    <location>
        <begin position="202"/>
        <end position="250"/>
    </location>
</feature>
<dbReference type="OrthoDB" id="6284217at2759"/>
<evidence type="ECO:0000256" key="1">
    <source>
        <dbReference type="ARBA" id="ARBA00004123"/>
    </source>
</evidence>
<feature type="domain" description="OCEL" evidence="8">
    <location>
        <begin position="595"/>
        <end position="704"/>
    </location>
</feature>
<dbReference type="InterPro" id="IPR042065">
    <property type="entry name" value="E3_ELL-like"/>
</dbReference>
<dbReference type="RefSeq" id="XP_030832442.1">
    <property type="nucleotide sequence ID" value="XM_030976582.1"/>
</dbReference>
<keyword evidence="10" id="KW-1185">Reference proteome</keyword>
<dbReference type="OMA" id="DECVPEP"/>
<feature type="compositionally biased region" description="Low complexity" evidence="7">
    <location>
        <begin position="535"/>
        <end position="548"/>
    </location>
</feature>
<dbReference type="GO" id="GO:0000987">
    <property type="term" value="F:cis-regulatory region sequence-specific DNA binding"/>
    <property type="evidence" value="ECO:0000318"/>
    <property type="project" value="GO_Central"/>
</dbReference>
<dbReference type="Pfam" id="PF10390">
    <property type="entry name" value="ELL"/>
    <property type="match status" value="1"/>
</dbReference>
<dbReference type="KEGG" id="spu:586975"/>
<dbReference type="InterPro" id="IPR010844">
    <property type="entry name" value="Occludin_ELL"/>
</dbReference>
<name>A0A7M7N9F8_STRPU</name>
<reference evidence="10" key="1">
    <citation type="submission" date="2015-02" db="EMBL/GenBank/DDBJ databases">
        <title>Genome sequencing for Strongylocentrotus purpuratus.</title>
        <authorList>
            <person name="Murali S."/>
            <person name="Liu Y."/>
            <person name="Vee V."/>
            <person name="English A."/>
            <person name="Wang M."/>
            <person name="Skinner E."/>
            <person name="Han Y."/>
            <person name="Muzny D.M."/>
            <person name="Worley K.C."/>
            <person name="Gibbs R.A."/>
        </authorList>
    </citation>
    <scope>NUCLEOTIDE SEQUENCE</scope>
</reference>
<dbReference type="PANTHER" id="PTHR23288">
    <property type="entry name" value="OCCLUDIN AND RNA POLYMERASE II ELONGATION FACTOR ELL"/>
    <property type="match status" value="1"/>
</dbReference>
<evidence type="ECO:0000256" key="3">
    <source>
        <dbReference type="ARBA" id="ARBA00023015"/>
    </source>
</evidence>
<dbReference type="Gene3D" id="6.10.140.340">
    <property type="match status" value="1"/>
</dbReference>
<evidence type="ECO:0000256" key="6">
    <source>
        <dbReference type="PROSITE-ProRule" id="PRU01324"/>
    </source>
</evidence>
<proteinExistence type="inferred from homology"/>
<feature type="compositionally biased region" description="Low complexity" evidence="7">
    <location>
        <begin position="446"/>
        <end position="459"/>
    </location>
</feature>
<evidence type="ECO:0000259" key="8">
    <source>
        <dbReference type="PROSITE" id="PS51980"/>
    </source>
</evidence>
<dbReference type="GO" id="GO:0032968">
    <property type="term" value="P:positive regulation of transcription elongation by RNA polymerase II"/>
    <property type="evidence" value="ECO:0000318"/>
    <property type="project" value="GO_Central"/>
</dbReference>
<accession>A0A7M7N9F8</accession>
<feature type="compositionally biased region" description="Basic residues" evidence="7">
    <location>
        <begin position="155"/>
        <end position="168"/>
    </location>
</feature>
<protein>
    <recommendedName>
        <fullName evidence="8">OCEL domain-containing protein</fullName>
    </recommendedName>
</protein>
<evidence type="ECO:0000256" key="7">
    <source>
        <dbReference type="SAM" id="MobiDB-lite"/>
    </source>
</evidence>
<evidence type="ECO:0000256" key="4">
    <source>
        <dbReference type="ARBA" id="ARBA00023163"/>
    </source>
</evidence>
<keyword evidence="3" id="KW-0805">Transcription regulation</keyword>
<feature type="compositionally biased region" description="Low complexity" evidence="7">
    <location>
        <begin position="473"/>
        <end position="496"/>
    </location>
</feature>
<feature type="region of interest" description="Disordered" evidence="7">
    <location>
        <begin position="339"/>
        <end position="590"/>
    </location>
</feature>
<feature type="region of interest" description="Disordered" evidence="7">
    <location>
        <begin position="144"/>
        <end position="190"/>
    </location>
</feature>
<dbReference type="FunCoup" id="A0A7M7N9F8">
    <property type="interactions" value="1177"/>
</dbReference>
<dbReference type="PROSITE" id="PS51980">
    <property type="entry name" value="OCEL"/>
    <property type="match status" value="1"/>
</dbReference>
<dbReference type="GO" id="GO:0006368">
    <property type="term" value="P:transcription elongation by RNA polymerase II"/>
    <property type="evidence" value="ECO:0007669"/>
    <property type="project" value="InterPro"/>
</dbReference>
<dbReference type="Gene3D" id="1.10.10.2670">
    <property type="entry name" value="E3 ubiquitin-protein ligase"/>
    <property type="match status" value="1"/>
</dbReference>
<dbReference type="InParanoid" id="A0A7M7N9F8"/>
<feature type="compositionally biased region" description="Polar residues" evidence="7">
    <location>
        <begin position="497"/>
        <end position="530"/>
    </location>
</feature>
<feature type="compositionally biased region" description="Basic and acidic residues" evidence="7">
    <location>
        <begin position="549"/>
        <end position="563"/>
    </location>
</feature>
<dbReference type="GO" id="GO:0008023">
    <property type="term" value="C:transcription elongation factor complex"/>
    <property type="evidence" value="ECO:0000318"/>
    <property type="project" value="GO_Central"/>
</dbReference>
<comment type="subcellular location">
    <subcellularLocation>
        <location evidence="1">Nucleus</location>
    </subcellularLocation>
</comment>
<dbReference type="SUPFAM" id="SSF144292">
    <property type="entry name" value="occludin/ELL-like"/>
    <property type="match status" value="1"/>
</dbReference>
<dbReference type="InterPro" id="IPR036390">
    <property type="entry name" value="WH_DNA-bd_sf"/>
</dbReference>
<evidence type="ECO:0000313" key="10">
    <source>
        <dbReference type="Proteomes" id="UP000007110"/>
    </source>
</evidence>
<dbReference type="AlphaFoldDB" id="A0A7M7N9F8"/>
<dbReference type="GeneID" id="586975"/>
<dbReference type="GO" id="GO:0042795">
    <property type="term" value="P:snRNA transcription by RNA polymerase II"/>
    <property type="evidence" value="ECO:0000318"/>
    <property type="project" value="GO_Central"/>
</dbReference>
<organism evidence="9 10">
    <name type="scientific">Strongylocentrotus purpuratus</name>
    <name type="common">Purple sea urchin</name>
    <dbReference type="NCBI Taxonomy" id="7668"/>
    <lineage>
        <taxon>Eukaryota</taxon>
        <taxon>Metazoa</taxon>
        <taxon>Echinodermata</taxon>
        <taxon>Eleutherozoa</taxon>
        <taxon>Echinozoa</taxon>
        <taxon>Echinoidea</taxon>
        <taxon>Euechinoidea</taxon>
        <taxon>Echinacea</taxon>
        <taxon>Camarodonta</taxon>
        <taxon>Echinidea</taxon>
        <taxon>Strongylocentrotidae</taxon>
        <taxon>Strongylocentrotus</taxon>
    </lineage>
</organism>
<evidence type="ECO:0000313" key="9">
    <source>
        <dbReference type="EnsemblMetazoa" id="XP_030832442"/>
    </source>
</evidence>
<evidence type="ECO:0000256" key="5">
    <source>
        <dbReference type="ARBA" id="ARBA00023242"/>
    </source>
</evidence>
<sequence length="709" mass="77004">MAADLLENFQYGLSSSGLSGADKTVLLLKLTDPSLKCIEQYQKLKYSTSKRPSIQFKGNSGVITFPSTEAKDGEREFKFTVQPLQQTSSFESIQHYRNSRGEHKLDSLGSIQTKVTVSGTDDVYQTTQKKMKLADEEMKKVSTKEVKQNQFLPGRRVKRKSISAHAKKIISSSSTSNPSVSSNSTSYSSTLSSFNASMMTTTTTQSSSSSRNSNSTSTAASSKSAISGSRSSGAKTSGASSKGSGGAPSTQKSAVHNRSYRDRVIHLLALRAYKKPELLLRLQKDGIPSKEKNQLGTVLPQVATLARDNSYVLNKNLYNEVTLDWPAYTDIDKQLLKRKKAESGIKDSPSPPSQPSPHHASTNSSLTATGSPSTHATSKTNATTKAIPSSKAIPTSHHRKTPDAGPKSSTKRPLLPEVKDYKTMTKKPRIAHGSASMGAGPKYVDQQPQLSPSSALSISKKVPSPSGLFKKVPSPSSTTNAPPSTTTTISNSPSSNHAQQSALSSPSVSTTRNSPDCCDSTGNGTNSSITAAPAVVSGGVTKSSSSSGSRDHTGASGRSEKSSKASTGTKSIKEEKRPVGKESPSGDVSSTSVVPEYLMKYRNITSLEQRLKYKEEFNNLYPQYREHHKFIEGIKQKFKGLKDELYHTKKDSEAYDYLQDKVIEEYNKITQDPAYKTKERRWKELHHLLGHIKALIMVYDNEPMQTDNS</sequence>
<comment type="similarity">
    <text evidence="2 6">Belongs to the ELL/occludin family.</text>
</comment>
<dbReference type="Pfam" id="PF07303">
    <property type="entry name" value="Occludin_ELL"/>
    <property type="match status" value="1"/>
</dbReference>
<dbReference type="InterPro" id="IPR019464">
    <property type="entry name" value="ELL_N"/>
</dbReference>